<dbReference type="EMBL" id="JBEDUW010000005">
    <property type="protein sequence ID" value="KAK9927274.1"/>
    <property type="molecule type" value="Genomic_DNA"/>
</dbReference>
<keyword evidence="3" id="KW-1185">Reference proteome</keyword>
<sequence length="100" mass="11341">MVGFSAKERGWDKGSDGGGGKRSQWLLQIQFNTSIHQLTLKDVVLGFLHLAGNGKPNQRRIRVLNYQEIIQIVLEAQGTRGLGEDMRMGGMKDMRLFLYY</sequence>
<comment type="caution">
    <text evidence="2">The sequence shown here is derived from an EMBL/GenBank/DDBJ whole genome shotgun (WGS) entry which is preliminary data.</text>
</comment>
<evidence type="ECO:0000313" key="2">
    <source>
        <dbReference type="EMBL" id="KAK9927274.1"/>
    </source>
</evidence>
<reference evidence="2 3" key="1">
    <citation type="journal article" date="2023" name="G3 (Bethesda)">
        <title>A chromosome-length genome assembly and annotation of blackberry (Rubus argutus, cv. 'Hillquist').</title>
        <authorList>
            <person name="Bruna T."/>
            <person name="Aryal R."/>
            <person name="Dudchenko O."/>
            <person name="Sargent D.J."/>
            <person name="Mead D."/>
            <person name="Buti M."/>
            <person name="Cavallini A."/>
            <person name="Hytonen T."/>
            <person name="Andres J."/>
            <person name="Pham M."/>
            <person name="Weisz D."/>
            <person name="Mascagni F."/>
            <person name="Usai G."/>
            <person name="Natali L."/>
            <person name="Bassil N."/>
            <person name="Fernandez G.E."/>
            <person name="Lomsadze A."/>
            <person name="Armour M."/>
            <person name="Olukolu B."/>
            <person name="Poorten T."/>
            <person name="Britton C."/>
            <person name="Davik J."/>
            <person name="Ashrafi H."/>
            <person name="Aiden E.L."/>
            <person name="Borodovsky M."/>
            <person name="Worthington M."/>
        </authorList>
    </citation>
    <scope>NUCLEOTIDE SEQUENCE [LARGE SCALE GENOMIC DNA]</scope>
    <source>
        <strain evidence="2">PI 553951</strain>
    </source>
</reference>
<feature type="region of interest" description="Disordered" evidence="1">
    <location>
        <begin position="1"/>
        <end position="20"/>
    </location>
</feature>
<evidence type="ECO:0000313" key="3">
    <source>
        <dbReference type="Proteomes" id="UP001457282"/>
    </source>
</evidence>
<organism evidence="2 3">
    <name type="scientific">Rubus argutus</name>
    <name type="common">Southern blackberry</name>
    <dbReference type="NCBI Taxonomy" id="59490"/>
    <lineage>
        <taxon>Eukaryota</taxon>
        <taxon>Viridiplantae</taxon>
        <taxon>Streptophyta</taxon>
        <taxon>Embryophyta</taxon>
        <taxon>Tracheophyta</taxon>
        <taxon>Spermatophyta</taxon>
        <taxon>Magnoliopsida</taxon>
        <taxon>eudicotyledons</taxon>
        <taxon>Gunneridae</taxon>
        <taxon>Pentapetalae</taxon>
        <taxon>rosids</taxon>
        <taxon>fabids</taxon>
        <taxon>Rosales</taxon>
        <taxon>Rosaceae</taxon>
        <taxon>Rosoideae</taxon>
        <taxon>Rosoideae incertae sedis</taxon>
        <taxon>Rubus</taxon>
    </lineage>
</organism>
<protein>
    <submittedName>
        <fullName evidence="2">Uncharacterized protein</fullName>
    </submittedName>
</protein>
<dbReference type="Proteomes" id="UP001457282">
    <property type="component" value="Unassembled WGS sequence"/>
</dbReference>
<gene>
    <name evidence="2" type="ORF">M0R45_024466</name>
</gene>
<evidence type="ECO:0000256" key="1">
    <source>
        <dbReference type="SAM" id="MobiDB-lite"/>
    </source>
</evidence>
<name>A0AAW1WT62_RUBAR</name>
<dbReference type="AlphaFoldDB" id="A0AAW1WT62"/>
<accession>A0AAW1WT62</accession>
<proteinExistence type="predicted"/>
<feature type="compositionally biased region" description="Basic and acidic residues" evidence="1">
    <location>
        <begin position="1"/>
        <end position="15"/>
    </location>
</feature>